<dbReference type="InterPro" id="IPR008248">
    <property type="entry name" value="CheB-like"/>
</dbReference>
<dbReference type="Gene3D" id="3.40.50.180">
    <property type="entry name" value="Methylesterase CheB, C-terminal domain"/>
    <property type="match status" value="1"/>
</dbReference>
<comment type="catalytic activity">
    <reaction evidence="4 5">
        <text>[protein]-L-glutamate 5-O-methyl ester + H2O = L-glutamyl-[protein] + methanol + H(+)</text>
        <dbReference type="Rhea" id="RHEA:23236"/>
        <dbReference type="Rhea" id="RHEA-COMP:10208"/>
        <dbReference type="Rhea" id="RHEA-COMP:10311"/>
        <dbReference type="ChEBI" id="CHEBI:15377"/>
        <dbReference type="ChEBI" id="CHEBI:15378"/>
        <dbReference type="ChEBI" id="CHEBI:17790"/>
        <dbReference type="ChEBI" id="CHEBI:29973"/>
        <dbReference type="ChEBI" id="CHEBI:82795"/>
        <dbReference type="EC" id="3.1.1.61"/>
    </reaction>
</comment>
<dbReference type="Pfam" id="PF00072">
    <property type="entry name" value="Response_reg"/>
    <property type="match status" value="1"/>
</dbReference>
<dbReference type="SMART" id="SM00448">
    <property type="entry name" value="REC"/>
    <property type="match status" value="1"/>
</dbReference>
<sequence>MIRLLIVDDSPLMRRLLGDIFEAEGDFAVAFARDGAEALDRLQSFAPDVVTLDINMPRMDGITCLDRIMVERPCPVVMVSAVTEEGAAETMEALQLGAVDFIPKPEGAVSLEIETLAPRLVEKVRAAAGARLKSSLRLRDRVRAKAGLPRRPLPRRVSPSDSKIPAAAKRKGPTADGIVLVGTSTGGPQALDALLTGLPGDFPWPILVAQHMPASFTGALARRLGGICALAVSEVFTPTPVKAGNVYIARGDADMILRRQGSILVAAAAPADAGYRWHPSVDRLVRSALDIVSADRLVGVLMTGMGNDGAAAMTELRRRGGRTLAEAEESAIVWGMPGELVKAGGADIVAPLEQLGRQLIQTVASL</sequence>
<evidence type="ECO:0000313" key="12">
    <source>
        <dbReference type="Proteomes" id="UP000241167"/>
    </source>
</evidence>
<keyword evidence="5 7" id="KW-0597">Phosphoprotein</keyword>
<dbReference type="OrthoDB" id="9793421at2"/>
<dbReference type="EC" id="3.5.1.44" evidence="5"/>
<dbReference type="AlphaFoldDB" id="A0A2P7QYL4"/>
<dbReference type="CDD" id="cd16432">
    <property type="entry name" value="CheB_Rec"/>
    <property type="match status" value="1"/>
</dbReference>
<feature type="domain" description="CheB-type methylesterase" evidence="10">
    <location>
        <begin position="173"/>
        <end position="366"/>
    </location>
</feature>
<evidence type="ECO:0000256" key="3">
    <source>
        <dbReference type="ARBA" id="ARBA00022801"/>
    </source>
</evidence>
<evidence type="ECO:0000259" key="10">
    <source>
        <dbReference type="PROSITE" id="PS50122"/>
    </source>
</evidence>
<keyword evidence="3 5" id="KW-0378">Hydrolase</keyword>
<dbReference type="InterPro" id="IPR011006">
    <property type="entry name" value="CheY-like_superfamily"/>
</dbReference>
<dbReference type="PANTHER" id="PTHR42872">
    <property type="entry name" value="PROTEIN-GLUTAMATE METHYLESTERASE/PROTEIN-GLUTAMINE GLUTAMINASE"/>
    <property type="match status" value="1"/>
</dbReference>
<accession>A0A2P7QYL4</accession>
<dbReference type="GO" id="GO:0000156">
    <property type="term" value="F:phosphorelay response regulator activity"/>
    <property type="evidence" value="ECO:0007669"/>
    <property type="project" value="InterPro"/>
</dbReference>
<protein>
    <recommendedName>
        <fullName evidence="5">Protein-glutamate methylesterase/protein-glutamine glutaminase</fullName>
        <ecNumber evidence="5">3.1.1.61</ecNumber>
        <ecNumber evidence="5">3.5.1.44</ecNumber>
    </recommendedName>
</protein>
<feature type="active site" evidence="5 6">
    <location>
        <position position="308"/>
    </location>
</feature>
<dbReference type="PIRSF" id="PIRSF000876">
    <property type="entry name" value="RR_chemtxs_CheB"/>
    <property type="match status" value="1"/>
</dbReference>
<feature type="modified residue" description="4-aspartylphosphate" evidence="5 7">
    <location>
        <position position="53"/>
    </location>
</feature>
<organism evidence="11 12">
    <name type="scientific">Allosphingosinicella deserti</name>
    <dbReference type="NCBI Taxonomy" id="2116704"/>
    <lineage>
        <taxon>Bacteria</taxon>
        <taxon>Pseudomonadati</taxon>
        <taxon>Pseudomonadota</taxon>
        <taxon>Alphaproteobacteria</taxon>
        <taxon>Sphingomonadales</taxon>
        <taxon>Sphingomonadaceae</taxon>
        <taxon>Allosphingosinicella</taxon>
    </lineage>
</organism>
<dbReference type="GO" id="GO:0050568">
    <property type="term" value="F:protein-glutamine glutaminase activity"/>
    <property type="evidence" value="ECO:0007669"/>
    <property type="project" value="UniProtKB-UniRule"/>
</dbReference>
<dbReference type="GO" id="GO:0005737">
    <property type="term" value="C:cytoplasm"/>
    <property type="evidence" value="ECO:0007669"/>
    <property type="project" value="UniProtKB-SubCell"/>
</dbReference>
<dbReference type="RefSeq" id="WP_106511083.1">
    <property type="nucleotide sequence ID" value="NZ_PXYI01000001.1"/>
</dbReference>
<comment type="function">
    <text evidence="5">Involved in chemotaxis. Part of a chemotaxis signal transduction system that modulates chemotaxis in response to various stimuli. Catalyzes the demethylation of specific methylglutamate residues introduced into the chemoreceptors (methyl-accepting chemotaxis proteins or MCP) by CheR. Also mediates the irreversible deamidation of specific glutamine residues to glutamic acid.</text>
</comment>
<comment type="similarity">
    <text evidence="5">Belongs to the CheB family.</text>
</comment>
<comment type="catalytic activity">
    <reaction evidence="5">
        <text>L-glutaminyl-[protein] + H2O = L-glutamyl-[protein] + NH4(+)</text>
        <dbReference type="Rhea" id="RHEA:16441"/>
        <dbReference type="Rhea" id="RHEA-COMP:10207"/>
        <dbReference type="Rhea" id="RHEA-COMP:10208"/>
        <dbReference type="ChEBI" id="CHEBI:15377"/>
        <dbReference type="ChEBI" id="CHEBI:28938"/>
        <dbReference type="ChEBI" id="CHEBI:29973"/>
        <dbReference type="ChEBI" id="CHEBI:30011"/>
        <dbReference type="EC" id="3.5.1.44"/>
    </reaction>
</comment>
<evidence type="ECO:0000313" key="11">
    <source>
        <dbReference type="EMBL" id="PSJ43061.1"/>
    </source>
</evidence>
<keyword evidence="1 5" id="KW-0963">Cytoplasm</keyword>
<dbReference type="Proteomes" id="UP000241167">
    <property type="component" value="Unassembled WGS sequence"/>
</dbReference>
<evidence type="ECO:0000256" key="1">
    <source>
        <dbReference type="ARBA" id="ARBA00022490"/>
    </source>
</evidence>
<evidence type="ECO:0000256" key="7">
    <source>
        <dbReference type="PROSITE-ProRule" id="PRU00169"/>
    </source>
</evidence>
<reference evidence="11 12" key="1">
    <citation type="submission" date="2018-03" db="EMBL/GenBank/DDBJ databases">
        <title>The draft genome of Sphingosinicella sp. GL-C-18.</title>
        <authorList>
            <person name="Liu L."/>
            <person name="Li L."/>
            <person name="Liang L."/>
            <person name="Zhang X."/>
            <person name="Wang T."/>
        </authorList>
    </citation>
    <scope>NUCLEOTIDE SEQUENCE [LARGE SCALE GENOMIC DNA]</scope>
    <source>
        <strain evidence="11 12">GL-C-18</strain>
    </source>
</reference>
<dbReference type="InterPro" id="IPR001789">
    <property type="entry name" value="Sig_transdc_resp-reg_receiver"/>
</dbReference>
<evidence type="ECO:0000256" key="8">
    <source>
        <dbReference type="SAM" id="MobiDB-lite"/>
    </source>
</evidence>
<evidence type="ECO:0000256" key="6">
    <source>
        <dbReference type="PROSITE-ProRule" id="PRU00050"/>
    </source>
</evidence>
<dbReference type="PROSITE" id="PS50110">
    <property type="entry name" value="RESPONSE_REGULATORY"/>
    <property type="match status" value="1"/>
</dbReference>
<comment type="domain">
    <text evidence="5">Contains a C-terminal catalytic domain, and an N-terminal region which modulates catalytic activity.</text>
</comment>
<comment type="PTM">
    <text evidence="5">Phosphorylated by CheA. Phosphorylation of the N-terminal regulatory domain activates the methylesterase activity.</text>
</comment>
<evidence type="ECO:0000256" key="4">
    <source>
        <dbReference type="ARBA" id="ARBA00048267"/>
    </source>
</evidence>
<evidence type="ECO:0000256" key="2">
    <source>
        <dbReference type="ARBA" id="ARBA00022500"/>
    </source>
</evidence>
<dbReference type="GO" id="GO:0008984">
    <property type="term" value="F:protein-glutamate methylesterase activity"/>
    <property type="evidence" value="ECO:0007669"/>
    <property type="project" value="UniProtKB-UniRule"/>
</dbReference>
<comment type="subcellular location">
    <subcellularLocation>
        <location evidence="5">Cytoplasm</location>
    </subcellularLocation>
</comment>
<dbReference type="SUPFAM" id="SSF52172">
    <property type="entry name" value="CheY-like"/>
    <property type="match status" value="1"/>
</dbReference>
<evidence type="ECO:0000256" key="5">
    <source>
        <dbReference type="HAMAP-Rule" id="MF_00099"/>
    </source>
</evidence>
<gene>
    <name evidence="5" type="primary">cheB</name>
    <name evidence="11" type="ORF">C7I55_01300</name>
</gene>
<dbReference type="InterPro" id="IPR000673">
    <property type="entry name" value="Sig_transdc_resp-reg_Me-estase"/>
</dbReference>
<dbReference type="Pfam" id="PF01339">
    <property type="entry name" value="CheB_methylest"/>
    <property type="match status" value="1"/>
</dbReference>
<dbReference type="NCBIfam" id="NF001965">
    <property type="entry name" value="PRK00742.1"/>
    <property type="match status" value="1"/>
</dbReference>
<dbReference type="CDD" id="cd17541">
    <property type="entry name" value="REC_CheB-like"/>
    <property type="match status" value="1"/>
</dbReference>
<dbReference type="HAMAP" id="MF_00099">
    <property type="entry name" value="CheB_chemtxs"/>
    <property type="match status" value="1"/>
</dbReference>
<name>A0A2P7QYL4_9SPHN</name>
<dbReference type="SUPFAM" id="SSF52738">
    <property type="entry name" value="Methylesterase CheB, C-terminal domain"/>
    <property type="match status" value="1"/>
</dbReference>
<dbReference type="InterPro" id="IPR035909">
    <property type="entry name" value="CheB_C"/>
</dbReference>
<feature type="active site" evidence="5 6">
    <location>
        <position position="211"/>
    </location>
</feature>
<dbReference type="GO" id="GO:0006935">
    <property type="term" value="P:chemotaxis"/>
    <property type="evidence" value="ECO:0007669"/>
    <property type="project" value="UniProtKB-UniRule"/>
</dbReference>
<comment type="caution">
    <text evidence="11">The sequence shown here is derived from an EMBL/GenBank/DDBJ whole genome shotgun (WGS) entry which is preliminary data.</text>
</comment>
<feature type="active site" evidence="5 6">
    <location>
        <position position="184"/>
    </location>
</feature>
<dbReference type="Gene3D" id="3.40.50.2300">
    <property type="match status" value="1"/>
</dbReference>
<keyword evidence="12" id="KW-1185">Reference proteome</keyword>
<keyword evidence="2 5" id="KW-0145">Chemotaxis</keyword>
<feature type="domain" description="Response regulatory" evidence="9">
    <location>
        <begin position="3"/>
        <end position="119"/>
    </location>
</feature>
<dbReference type="EMBL" id="PXYI01000001">
    <property type="protein sequence ID" value="PSJ43061.1"/>
    <property type="molecule type" value="Genomic_DNA"/>
</dbReference>
<feature type="region of interest" description="Disordered" evidence="8">
    <location>
        <begin position="148"/>
        <end position="171"/>
    </location>
</feature>
<dbReference type="EC" id="3.1.1.61" evidence="5"/>
<dbReference type="PANTHER" id="PTHR42872:SF6">
    <property type="entry name" value="PROTEIN-GLUTAMATE METHYLESTERASE_PROTEIN-GLUTAMINE GLUTAMINASE"/>
    <property type="match status" value="1"/>
</dbReference>
<evidence type="ECO:0000259" key="9">
    <source>
        <dbReference type="PROSITE" id="PS50110"/>
    </source>
</evidence>
<dbReference type="PROSITE" id="PS50122">
    <property type="entry name" value="CHEB"/>
    <property type="match status" value="1"/>
</dbReference>
<proteinExistence type="inferred from homology"/>